<evidence type="ECO:0000256" key="1">
    <source>
        <dbReference type="SAM" id="MobiDB-lite"/>
    </source>
</evidence>
<dbReference type="KEGG" id="psuu:Psuf_056120"/>
<reference evidence="2 3" key="1">
    <citation type="submission" date="2020-03" db="EMBL/GenBank/DDBJ databases">
        <title>Whole genome shotgun sequence of Phytohabitans suffuscus NBRC 105367.</title>
        <authorList>
            <person name="Komaki H."/>
            <person name="Tamura T."/>
        </authorList>
    </citation>
    <scope>NUCLEOTIDE SEQUENCE [LARGE SCALE GENOMIC DNA]</scope>
    <source>
        <strain evidence="2 3">NBRC 105367</strain>
    </source>
</reference>
<keyword evidence="3" id="KW-1185">Reference proteome</keyword>
<gene>
    <name evidence="2" type="ORF">Psuf_056120</name>
</gene>
<name>A0A6F8YQH0_9ACTN</name>
<evidence type="ECO:0000313" key="2">
    <source>
        <dbReference type="EMBL" id="BCB88299.1"/>
    </source>
</evidence>
<accession>A0A6F8YQH0</accession>
<organism evidence="2 3">
    <name type="scientific">Phytohabitans suffuscus</name>
    <dbReference type="NCBI Taxonomy" id="624315"/>
    <lineage>
        <taxon>Bacteria</taxon>
        <taxon>Bacillati</taxon>
        <taxon>Actinomycetota</taxon>
        <taxon>Actinomycetes</taxon>
        <taxon>Micromonosporales</taxon>
        <taxon>Micromonosporaceae</taxon>
    </lineage>
</organism>
<evidence type="ECO:0000313" key="3">
    <source>
        <dbReference type="Proteomes" id="UP000503011"/>
    </source>
</evidence>
<feature type="region of interest" description="Disordered" evidence="1">
    <location>
        <begin position="94"/>
        <end position="114"/>
    </location>
</feature>
<reference evidence="2 3" key="2">
    <citation type="submission" date="2020-03" db="EMBL/GenBank/DDBJ databases">
        <authorList>
            <person name="Ichikawa N."/>
            <person name="Kimura A."/>
            <person name="Kitahashi Y."/>
            <person name="Uohara A."/>
        </authorList>
    </citation>
    <scope>NUCLEOTIDE SEQUENCE [LARGE SCALE GENOMIC DNA]</scope>
    <source>
        <strain evidence="2 3">NBRC 105367</strain>
    </source>
</reference>
<proteinExistence type="predicted"/>
<sequence length="114" mass="11327">MLPITLMLPAASVRRTVPLRAVWITERSGSTASAIGSPTSPTPLAGVTRWKSAALIGCACAGAAVAPTEIAAPATAGSAAEPAACARRCLRARGGGGAGPRRKSKMDMVVGSLS</sequence>
<dbReference type="AlphaFoldDB" id="A0A6F8YQH0"/>
<dbReference type="Proteomes" id="UP000503011">
    <property type="component" value="Chromosome"/>
</dbReference>
<dbReference type="EMBL" id="AP022871">
    <property type="protein sequence ID" value="BCB88299.1"/>
    <property type="molecule type" value="Genomic_DNA"/>
</dbReference>
<protein>
    <submittedName>
        <fullName evidence="2">Uncharacterized protein</fullName>
    </submittedName>
</protein>